<evidence type="ECO:0000313" key="1">
    <source>
        <dbReference type="EMBL" id="JAD51063.1"/>
    </source>
</evidence>
<protein>
    <submittedName>
        <fullName evidence="1">Uncharacterized protein</fullName>
    </submittedName>
</protein>
<organism evidence="1">
    <name type="scientific">Arundo donax</name>
    <name type="common">Giant reed</name>
    <name type="synonym">Donax arundinaceus</name>
    <dbReference type="NCBI Taxonomy" id="35708"/>
    <lineage>
        <taxon>Eukaryota</taxon>
        <taxon>Viridiplantae</taxon>
        <taxon>Streptophyta</taxon>
        <taxon>Embryophyta</taxon>
        <taxon>Tracheophyta</taxon>
        <taxon>Spermatophyta</taxon>
        <taxon>Magnoliopsida</taxon>
        <taxon>Liliopsida</taxon>
        <taxon>Poales</taxon>
        <taxon>Poaceae</taxon>
        <taxon>PACMAD clade</taxon>
        <taxon>Arundinoideae</taxon>
        <taxon>Arundineae</taxon>
        <taxon>Arundo</taxon>
    </lineage>
</organism>
<reference evidence="1" key="1">
    <citation type="submission" date="2014-09" db="EMBL/GenBank/DDBJ databases">
        <authorList>
            <person name="Magalhaes I.L.F."/>
            <person name="Oliveira U."/>
            <person name="Santos F.R."/>
            <person name="Vidigal T.H.D.A."/>
            <person name="Brescovit A.D."/>
            <person name="Santos A.J."/>
        </authorList>
    </citation>
    <scope>NUCLEOTIDE SEQUENCE</scope>
    <source>
        <tissue evidence="1">Shoot tissue taken approximately 20 cm above the soil surface</tissue>
    </source>
</reference>
<accession>A0A0A9AMH8</accession>
<dbReference type="AlphaFoldDB" id="A0A0A9AMH8"/>
<dbReference type="EMBL" id="GBRH01246832">
    <property type="protein sequence ID" value="JAD51063.1"/>
    <property type="molecule type" value="Transcribed_RNA"/>
</dbReference>
<sequence length="64" mass="7360">MMTTNSYLLHTCDDDDEFILAAHLLAHNQSQLLNAPRHGGSVVGHQVVHRDIVECHLRLYKDYF</sequence>
<name>A0A0A9AMH8_ARUDO</name>
<reference evidence="1" key="2">
    <citation type="journal article" date="2015" name="Data Brief">
        <title>Shoot transcriptome of the giant reed, Arundo donax.</title>
        <authorList>
            <person name="Barrero R.A."/>
            <person name="Guerrero F.D."/>
            <person name="Moolhuijzen P."/>
            <person name="Goolsby J.A."/>
            <person name="Tidwell J."/>
            <person name="Bellgard S.E."/>
            <person name="Bellgard M.I."/>
        </authorList>
    </citation>
    <scope>NUCLEOTIDE SEQUENCE</scope>
    <source>
        <tissue evidence="1">Shoot tissue taken approximately 20 cm above the soil surface</tissue>
    </source>
</reference>
<proteinExistence type="predicted"/>